<gene>
    <name evidence="8" type="ORF">Sgleb_13860</name>
</gene>
<dbReference type="EMBL" id="BLIO01000001">
    <property type="protein sequence ID" value="GFE13339.1"/>
    <property type="molecule type" value="Genomic_DNA"/>
</dbReference>
<dbReference type="Proteomes" id="UP000430079">
    <property type="component" value="Unassembled WGS sequence"/>
</dbReference>
<comment type="caution">
    <text evidence="5">Lacks conserved residue(s) required for the propagation of feature annotation.</text>
</comment>
<keyword evidence="3" id="KW-0378">Hydrolase</keyword>
<evidence type="ECO:0000256" key="6">
    <source>
        <dbReference type="SAM" id="MobiDB-lite"/>
    </source>
</evidence>
<keyword evidence="4" id="KW-0720">Serine protease</keyword>
<proteinExistence type="inferred from homology"/>
<dbReference type="GO" id="GO:0005615">
    <property type="term" value="C:extracellular space"/>
    <property type="evidence" value="ECO:0007669"/>
    <property type="project" value="TreeGrafter"/>
</dbReference>
<accession>A0A640SPK7</accession>
<evidence type="ECO:0000313" key="8">
    <source>
        <dbReference type="EMBL" id="GFE13339.1"/>
    </source>
</evidence>
<evidence type="ECO:0000256" key="3">
    <source>
        <dbReference type="ARBA" id="ARBA00022801"/>
    </source>
</evidence>
<feature type="region of interest" description="Disordered" evidence="6">
    <location>
        <begin position="68"/>
        <end position="90"/>
    </location>
</feature>
<dbReference type="InterPro" id="IPR000209">
    <property type="entry name" value="Peptidase_S8/S53_dom"/>
</dbReference>
<keyword evidence="9" id="KW-1185">Reference proteome</keyword>
<dbReference type="PROSITE" id="PS51892">
    <property type="entry name" value="SUBTILASE"/>
    <property type="match status" value="1"/>
</dbReference>
<protein>
    <recommendedName>
        <fullName evidence="7">Peptidase S8/S53 domain-containing protein</fullName>
    </recommendedName>
</protein>
<sequence>MEIEHLRLRITVAHGALVNTGDRDTHSLTGTSMAAPHVTGAAALYLSAHPEASPAEVQQALLDNATSGRIANAGSGTPDRLLRTGGLGTL</sequence>
<evidence type="ECO:0000256" key="1">
    <source>
        <dbReference type="ARBA" id="ARBA00011073"/>
    </source>
</evidence>
<comment type="caution">
    <text evidence="8">The sequence shown here is derived from an EMBL/GenBank/DDBJ whole genome shotgun (WGS) entry which is preliminary data.</text>
</comment>
<dbReference type="GO" id="GO:0006508">
    <property type="term" value="P:proteolysis"/>
    <property type="evidence" value="ECO:0007669"/>
    <property type="project" value="UniProtKB-KW"/>
</dbReference>
<dbReference type="Pfam" id="PF00082">
    <property type="entry name" value="Peptidase_S8"/>
    <property type="match status" value="1"/>
</dbReference>
<evidence type="ECO:0000313" key="9">
    <source>
        <dbReference type="Proteomes" id="UP000430079"/>
    </source>
</evidence>
<dbReference type="PROSITE" id="PS00138">
    <property type="entry name" value="SUBTILASE_SER"/>
    <property type="match status" value="1"/>
</dbReference>
<dbReference type="InterPro" id="IPR036852">
    <property type="entry name" value="Peptidase_S8/S53_dom_sf"/>
</dbReference>
<dbReference type="PANTHER" id="PTHR43806">
    <property type="entry name" value="PEPTIDASE S8"/>
    <property type="match status" value="1"/>
</dbReference>
<dbReference type="InterPro" id="IPR050131">
    <property type="entry name" value="Peptidase_S8_subtilisin-like"/>
</dbReference>
<keyword evidence="2" id="KW-0645">Protease</keyword>
<evidence type="ECO:0000256" key="2">
    <source>
        <dbReference type="ARBA" id="ARBA00022670"/>
    </source>
</evidence>
<dbReference type="GO" id="GO:0004252">
    <property type="term" value="F:serine-type endopeptidase activity"/>
    <property type="evidence" value="ECO:0007669"/>
    <property type="project" value="InterPro"/>
</dbReference>
<evidence type="ECO:0000256" key="4">
    <source>
        <dbReference type="ARBA" id="ARBA00022825"/>
    </source>
</evidence>
<dbReference type="Gene3D" id="3.40.50.200">
    <property type="entry name" value="Peptidase S8/S53 domain"/>
    <property type="match status" value="1"/>
</dbReference>
<feature type="domain" description="Peptidase S8/S53" evidence="7">
    <location>
        <begin position="20"/>
        <end position="76"/>
    </location>
</feature>
<dbReference type="InterPro" id="IPR023828">
    <property type="entry name" value="Peptidase_S8_Ser-AS"/>
</dbReference>
<dbReference type="AlphaFoldDB" id="A0A640SPK7"/>
<evidence type="ECO:0000259" key="7">
    <source>
        <dbReference type="Pfam" id="PF00082"/>
    </source>
</evidence>
<evidence type="ECO:0000256" key="5">
    <source>
        <dbReference type="PROSITE-ProRule" id="PRU01240"/>
    </source>
</evidence>
<name>A0A640SPK7_9ACTN</name>
<organism evidence="8 9">
    <name type="scientific">Streptomyces glebosus</name>
    <dbReference type="NCBI Taxonomy" id="249580"/>
    <lineage>
        <taxon>Bacteria</taxon>
        <taxon>Bacillati</taxon>
        <taxon>Actinomycetota</taxon>
        <taxon>Actinomycetes</taxon>
        <taxon>Kitasatosporales</taxon>
        <taxon>Streptomycetaceae</taxon>
        <taxon>Streptomyces</taxon>
    </lineage>
</organism>
<dbReference type="SUPFAM" id="SSF52743">
    <property type="entry name" value="Subtilisin-like"/>
    <property type="match status" value="1"/>
</dbReference>
<dbReference type="PANTHER" id="PTHR43806:SF11">
    <property type="entry name" value="CEREVISIN-RELATED"/>
    <property type="match status" value="1"/>
</dbReference>
<comment type="similarity">
    <text evidence="1 5">Belongs to the peptidase S8 family.</text>
</comment>
<reference evidence="8 9" key="1">
    <citation type="submission" date="2019-12" db="EMBL/GenBank/DDBJ databases">
        <title>Whole genome shotgun sequence of Streptomyces hygroscopicus subsp. glebosus NBRC 13786.</title>
        <authorList>
            <person name="Ichikawa N."/>
            <person name="Kimura A."/>
            <person name="Kitahashi Y."/>
            <person name="Komaki H."/>
            <person name="Tamura T."/>
        </authorList>
    </citation>
    <scope>NUCLEOTIDE SEQUENCE [LARGE SCALE GENOMIC DNA]</scope>
    <source>
        <strain evidence="8 9">NBRC 13786</strain>
    </source>
</reference>